<sequence length="67" mass="7491">MYDKKIHGPRHPSPTSALNNEHTKPSSCCWLYSLLFCQYSLRTTAFERARCPTGNNISPAYPQCGSG</sequence>
<organism evidence="2 3">
    <name type="scientific">Aromatoleum aromaticum (strain DSM 19018 / LMG 30748 / EbN1)</name>
    <name type="common">Azoarcus sp. (strain EbN1)</name>
    <dbReference type="NCBI Taxonomy" id="76114"/>
    <lineage>
        <taxon>Bacteria</taxon>
        <taxon>Pseudomonadati</taxon>
        <taxon>Pseudomonadota</taxon>
        <taxon>Betaproteobacteria</taxon>
        <taxon>Rhodocyclales</taxon>
        <taxon>Rhodocyclaceae</taxon>
        <taxon>Aromatoleum</taxon>
    </lineage>
</organism>
<dbReference type="HOGENOM" id="CLU_2803107_0_0_4"/>
<dbReference type="AlphaFoldDB" id="Q5NWR6"/>
<accession>Q5NWR6</accession>
<keyword evidence="2" id="KW-0614">Plasmid</keyword>
<keyword evidence="3" id="KW-1185">Reference proteome</keyword>
<dbReference type="Proteomes" id="UP000006552">
    <property type="component" value="Plasmid 1"/>
</dbReference>
<gene>
    <name evidence="2" type="ORF">p1B332</name>
</gene>
<dbReference type="EMBL" id="CR555307">
    <property type="protein sequence ID" value="CAI10498.1"/>
    <property type="molecule type" value="Genomic_DNA"/>
</dbReference>
<evidence type="ECO:0000313" key="3">
    <source>
        <dbReference type="Proteomes" id="UP000006552"/>
    </source>
</evidence>
<reference evidence="2 3" key="1">
    <citation type="journal article" date="2005" name="Arch. Microbiol.">
        <title>The genome sequence of an anaerobic aromatic-degrading denitrifying bacterium, strain EbN1.</title>
        <authorList>
            <person name="Rabus R."/>
            <person name="Kube M."/>
            <person name="Heider J."/>
            <person name="Beck A."/>
            <person name="Heitmann K."/>
            <person name="Widdel F."/>
            <person name="Reinhardt R."/>
        </authorList>
    </citation>
    <scope>NUCLEOTIDE SEQUENCE [LARGE SCALE GENOMIC DNA]</scope>
    <source>
        <strain evidence="2 3">EbN1</strain>
        <plasmid evidence="3">Plasmid pAzo1</plasmid>
    </source>
</reference>
<evidence type="ECO:0000256" key="1">
    <source>
        <dbReference type="SAM" id="MobiDB-lite"/>
    </source>
</evidence>
<name>Q5NWR6_AROAE</name>
<geneLocation type="plasmid" evidence="3">
    <name>pAzo1</name>
</geneLocation>
<evidence type="ECO:0000313" key="2">
    <source>
        <dbReference type="EMBL" id="CAI10498.1"/>
    </source>
</evidence>
<feature type="region of interest" description="Disordered" evidence="1">
    <location>
        <begin position="1"/>
        <end position="24"/>
    </location>
</feature>
<proteinExistence type="predicted"/>
<protein>
    <submittedName>
        <fullName evidence="2">Uncharacterized protein</fullName>
    </submittedName>
</protein>
<dbReference type="KEGG" id="eba:p1B332"/>